<dbReference type="PROSITE" id="PS00138">
    <property type="entry name" value="SUBTILASE_SER"/>
    <property type="match status" value="1"/>
</dbReference>
<dbReference type="GO" id="GO:0005615">
    <property type="term" value="C:extracellular space"/>
    <property type="evidence" value="ECO:0007669"/>
    <property type="project" value="TreeGrafter"/>
</dbReference>
<dbReference type="GO" id="GO:0004252">
    <property type="term" value="F:serine-type endopeptidase activity"/>
    <property type="evidence" value="ECO:0007669"/>
    <property type="project" value="InterPro"/>
</dbReference>
<evidence type="ECO:0000259" key="6">
    <source>
        <dbReference type="Pfam" id="PF00082"/>
    </source>
</evidence>
<dbReference type="InterPro" id="IPR000209">
    <property type="entry name" value="Peptidase_S8/S53_dom"/>
</dbReference>
<dbReference type="InterPro" id="IPR034193">
    <property type="entry name" value="PCSK9_ProteinaseK-like"/>
</dbReference>
<dbReference type="CDD" id="cd04077">
    <property type="entry name" value="Peptidases_S8_PCSK9_ProteinaseK_like"/>
    <property type="match status" value="1"/>
</dbReference>
<dbReference type="PANTHER" id="PTHR43806">
    <property type="entry name" value="PEPTIDASE S8"/>
    <property type="match status" value="1"/>
</dbReference>
<keyword evidence="4" id="KW-0720">Serine protease</keyword>
<keyword evidence="2" id="KW-0645">Protease</keyword>
<organism evidence="7">
    <name type="scientific">marine sediment metagenome</name>
    <dbReference type="NCBI Taxonomy" id="412755"/>
    <lineage>
        <taxon>unclassified sequences</taxon>
        <taxon>metagenomes</taxon>
        <taxon>ecological metagenomes</taxon>
    </lineage>
</organism>
<keyword evidence="3" id="KW-0378">Hydrolase</keyword>
<dbReference type="SUPFAM" id="SSF52743">
    <property type="entry name" value="Subtilisin-like"/>
    <property type="match status" value="1"/>
</dbReference>
<sequence>MKKTALALLLPLLVILPSCGGIPGLPDGDGDGIPDIIDPCPDNPDPACMPDPGGSGPYNCENPPALAGLVLVKNPIPDRYIVVLKPASAAVLQSPSSSFKGLTSVQTLGLVGGFSAKMDVRNLLATLADPRVKYVQQEGRVETFDVKSWGLDRIDQRTLPLDGVFDPGTGGEGVHVYINDTGVAPHPEFGDRLSEDCFSTIIFAGCSDDPQGTGHGKHVAGTAAGSSFGVCRDCTIHSVRFLDKNGSGSDTDAIRSLEWIAAHDPGPAALGKVVNASWGGGASPVLDDAVCKVIASGATFVAAAGNSNADAAGSSPARVVQAITIGASDDKDREASFSNHGEVVDLYAPGVGIRSIGGSKNGTSMSAPHATGIAALTLARAPNATPAEVAEKIIARSTKDVLSGLGPGSPNRLAYAREEATP</sequence>
<dbReference type="Pfam" id="PF00082">
    <property type="entry name" value="Peptidase_S8"/>
    <property type="match status" value="1"/>
</dbReference>
<proteinExistence type="inferred from homology"/>
<feature type="region of interest" description="Disordered" evidence="5">
    <location>
        <begin position="31"/>
        <end position="55"/>
    </location>
</feature>
<evidence type="ECO:0000256" key="5">
    <source>
        <dbReference type="SAM" id="MobiDB-lite"/>
    </source>
</evidence>
<protein>
    <recommendedName>
        <fullName evidence="6">Peptidase S8/S53 domain-containing protein</fullName>
    </recommendedName>
</protein>
<dbReference type="Gene3D" id="3.40.50.200">
    <property type="entry name" value="Peptidase S8/S53 domain"/>
    <property type="match status" value="1"/>
</dbReference>
<dbReference type="EMBL" id="LAZR01002605">
    <property type="protein sequence ID" value="KKN27909.1"/>
    <property type="molecule type" value="Genomic_DNA"/>
</dbReference>
<name>A0A0F9PCP7_9ZZZZ</name>
<evidence type="ECO:0000313" key="7">
    <source>
        <dbReference type="EMBL" id="KKN27909.1"/>
    </source>
</evidence>
<dbReference type="InterPro" id="IPR023828">
    <property type="entry name" value="Peptidase_S8_Ser-AS"/>
</dbReference>
<evidence type="ECO:0000256" key="2">
    <source>
        <dbReference type="ARBA" id="ARBA00022670"/>
    </source>
</evidence>
<dbReference type="PROSITE" id="PS51892">
    <property type="entry name" value="SUBTILASE"/>
    <property type="match status" value="1"/>
</dbReference>
<dbReference type="GO" id="GO:0006508">
    <property type="term" value="P:proteolysis"/>
    <property type="evidence" value="ECO:0007669"/>
    <property type="project" value="UniProtKB-KW"/>
</dbReference>
<dbReference type="InterPro" id="IPR015500">
    <property type="entry name" value="Peptidase_S8_subtilisin-rel"/>
</dbReference>
<gene>
    <name evidence="7" type="ORF">LCGC14_0859640</name>
</gene>
<accession>A0A0F9PCP7</accession>
<comment type="similarity">
    <text evidence="1">Belongs to the peptidase S8 family.</text>
</comment>
<evidence type="ECO:0000256" key="3">
    <source>
        <dbReference type="ARBA" id="ARBA00022801"/>
    </source>
</evidence>
<dbReference type="AlphaFoldDB" id="A0A0F9PCP7"/>
<evidence type="ECO:0000256" key="4">
    <source>
        <dbReference type="ARBA" id="ARBA00022825"/>
    </source>
</evidence>
<feature type="domain" description="Peptidase S8/S53" evidence="6">
    <location>
        <begin position="171"/>
        <end position="398"/>
    </location>
</feature>
<dbReference type="PANTHER" id="PTHR43806:SF11">
    <property type="entry name" value="CEREVISIN-RELATED"/>
    <property type="match status" value="1"/>
</dbReference>
<comment type="caution">
    <text evidence="7">The sequence shown here is derived from an EMBL/GenBank/DDBJ whole genome shotgun (WGS) entry which is preliminary data.</text>
</comment>
<dbReference type="InterPro" id="IPR050131">
    <property type="entry name" value="Peptidase_S8_subtilisin-like"/>
</dbReference>
<dbReference type="PRINTS" id="PR00723">
    <property type="entry name" value="SUBTILISIN"/>
</dbReference>
<reference evidence="7" key="1">
    <citation type="journal article" date="2015" name="Nature">
        <title>Complex archaea that bridge the gap between prokaryotes and eukaryotes.</title>
        <authorList>
            <person name="Spang A."/>
            <person name="Saw J.H."/>
            <person name="Jorgensen S.L."/>
            <person name="Zaremba-Niedzwiedzka K."/>
            <person name="Martijn J."/>
            <person name="Lind A.E."/>
            <person name="van Eijk R."/>
            <person name="Schleper C."/>
            <person name="Guy L."/>
            <person name="Ettema T.J."/>
        </authorList>
    </citation>
    <scope>NUCLEOTIDE SEQUENCE</scope>
</reference>
<evidence type="ECO:0000256" key="1">
    <source>
        <dbReference type="ARBA" id="ARBA00011073"/>
    </source>
</evidence>
<dbReference type="InterPro" id="IPR036852">
    <property type="entry name" value="Peptidase_S8/S53_dom_sf"/>
</dbReference>